<sequence length="257" mass="26864">MNKHGEFIWYELLSPDADASKAFYDVVVGWTIGDRPPGDMDYRMIGAPDGFAGGVAGLSAEMIASGATARWMGYLGVDDVDATVAAVSMAGGKVHLPAMDIPGVGRLAMLSDPQNVVFYVMRGASDETSTAYQRTGIGHVSWNELLTADDAAALAFYDTHFGIKKVGGMPMGAMGDYSFIANAEGGEAIGAVMRTPPGVRPGWGFYFRVPAIDAAKARIESAGGTVVQGPMEVPGGEWVVNAIDPHGATFGLVAPAR</sequence>
<dbReference type="EMBL" id="JACIJC010000001">
    <property type="protein sequence ID" value="MBB5684484.1"/>
    <property type="molecule type" value="Genomic_DNA"/>
</dbReference>
<keyword evidence="3" id="KW-1185">Reference proteome</keyword>
<dbReference type="InterPro" id="IPR029068">
    <property type="entry name" value="Glyas_Bleomycin-R_OHBP_Dase"/>
</dbReference>
<dbReference type="PANTHER" id="PTHR33993:SF14">
    <property type="entry name" value="GB|AAF24581.1"/>
    <property type="match status" value="1"/>
</dbReference>
<gene>
    <name evidence="2" type="ORF">FHS49_000475</name>
</gene>
<feature type="domain" description="VOC" evidence="1">
    <location>
        <begin position="6"/>
        <end position="123"/>
    </location>
</feature>
<dbReference type="CDD" id="cd07247">
    <property type="entry name" value="SgaA_N_like"/>
    <property type="match status" value="1"/>
</dbReference>
<dbReference type="Gene3D" id="3.10.180.10">
    <property type="entry name" value="2,3-Dihydroxybiphenyl 1,2-Dioxygenase, domain 1"/>
    <property type="match status" value="2"/>
</dbReference>
<dbReference type="PANTHER" id="PTHR33993">
    <property type="entry name" value="GLYOXALASE-RELATED"/>
    <property type="match status" value="1"/>
</dbReference>
<dbReference type="AlphaFoldDB" id="A0A7W9ED18"/>
<dbReference type="InterPro" id="IPR004360">
    <property type="entry name" value="Glyas_Fos-R_dOase_dom"/>
</dbReference>
<organism evidence="2 3">
    <name type="scientific">Sphingobium boeckii</name>
    <dbReference type="NCBI Taxonomy" id="1082345"/>
    <lineage>
        <taxon>Bacteria</taxon>
        <taxon>Pseudomonadati</taxon>
        <taxon>Pseudomonadota</taxon>
        <taxon>Alphaproteobacteria</taxon>
        <taxon>Sphingomonadales</taxon>
        <taxon>Sphingomonadaceae</taxon>
        <taxon>Sphingobium</taxon>
    </lineage>
</organism>
<dbReference type="Proteomes" id="UP000549617">
    <property type="component" value="Unassembled WGS sequence"/>
</dbReference>
<evidence type="ECO:0000313" key="2">
    <source>
        <dbReference type="EMBL" id="MBB5684484.1"/>
    </source>
</evidence>
<reference evidence="2 3" key="1">
    <citation type="submission" date="2020-08" db="EMBL/GenBank/DDBJ databases">
        <title>Genomic Encyclopedia of Type Strains, Phase IV (KMG-IV): sequencing the most valuable type-strain genomes for metagenomic binning, comparative biology and taxonomic classification.</title>
        <authorList>
            <person name="Goeker M."/>
        </authorList>
    </citation>
    <scope>NUCLEOTIDE SEQUENCE [LARGE SCALE GENOMIC DNA]</scope>
    <source>
        <strain evidence="2 3">DSM 25079</strain>
    </source>
</reference>
<accession>A0A7W9ED18</accession>
<dbReference type="RefSeq" id="WP_184014844.1">
    <property type="nucleotide sequence ID" value="NZ_JACIJC010000001.1"/>
</dbReference>
<proteinExistence type="predicted"/>
<dbReference type="PROSITE" id="PS51819">
    <property type="entry name" value="VOC"/>
    <property type="match status" value="2"/>
</dbReference>
<dbReference type="SUPFAM" id="SSF54593">
    <property type="entry name" value="Glyoxalase/Bleomycin resistance protein/Dihydroxybiphenyl dioxygenase"/>
    <property type="match status" value="2"/>
</dbReference>
<evidence type="ECO:0000313" key="3">
    <source>
        <dbReference type="Proteomes" id="UP000549617"/>
    </source>
</evidence>
<evidence type="ECO:0000259" key="1">
    <source>
        <dbReference type="PROSITE" id="PS51819"/>
    </source>
</evidence>
<name>A0A7W9ED18_9SPHN</name>
<dbReference type="InterPro" id="IPR037523">
    <property type="entry name" value="VOC_core"/>
</dbReference>
<comment type="caution">
    <text evidence="2">The sequence shown here is derived from an EMBL/GenBank/DDBJ whole genome shotgun (WGS) entry which is preliminary data.</text>
</comment>
<dbReference type="InterPro" id="IPR052164">
    <property type="entry name" value="Anthracycline_SecMetBiosynth"/>
</dbReference>
<dbReference type="Pfam" id="PF00903">
    <property type="entry name" value="Glyoxalase"/>
    <property type="match status" value="2"/>
</dbReference>
<protein>
    <recommendedName>
        <fullName evidence="1">VOC domain-containing protein</fullName>
    </recommendedName>
</protein>
<feature type="domain" description="VOC" evidence="1">
    <location>
        <begin position="136"/>
        <end position="255"/>
    </location>
</feature>